<dbReference type="AlphaFoldDB" id="A0A8H8A2P5"/>
<accession>A0A8H8A2P5</accession>
<reference evidence="1 2" key="1">
    <citation type="journal article" name="Sci. Rep.">
        <title>Genome-scale phylogenetic analyses confirm Olpidium as the closest living zoosporic fungus to the non-flagellated, terrestrial fungi.</title>
        <authorList>
            <person name="Chang Y."/>
            <person name="Rochon D."/>
            <person name="Sekimoto S."/>
            <person name="Wang Y."/>
            <person name="Chovatia M."/>
            <person name="Sandor L."/>
            <person name="Salamov A."/>
            <person name="Grigoriev I.V."/>
            <person name="Stajich J.E."/>
            <person name="Spatafora J.W."/>
        </authorList>
    </citation>
    <scope>NUCLEOTIDE SEQUENCE [LARGE SCALE GENOMIC DNA]</scope>
    <source>
        <strain evidence="1">S191</strain>
    </source>
</reference>
<protein>
    <submittedName>
        <fullName evidence="1">Uncharacterized protein</fullName>
    </submittedName>
</protein>
<organism evidence="1 2">
    <name type="scientific">Olpidium bornovanus</name>
    <dbReference type="NCBI Taxonomy" id="278681"/>
    <lineage>
        <taxon>Eukaryota</taxon>
        <taxon>Fungi</taxon>
        <taxon>Fungi incertae sedis</taxon>
        <taxon>Olpidiomycota</taxon>
        <taxon>Olpidiomycotina</taxon>
        <taxon>Olpidiomycetes</taxon>
        <taxon>Olpidiales</taxon>
        <taxon>Olpidiaceae</taxon>
        <taxon>Olpidium</taxon>
    </lineage>
</organism>
<proteinExistence type="predicted"/>
<evidence type="ECO:0000313" key="1">
    <source>
        <dbReference type="EMBL" id="KAG5463757.1"/>
    </source>
</evidence>
<sequence>MTTLKLGTLVLAAAIAVLFLGGLFSAGPTTSRAAAPPPPGQPVVTFCRGRRCARGYKCINGVCQPRGEPRICGGFVGIECPADHLCLTYPGTADAFGRCVHL</sequence>
<gene>
    <name evidence="1" type="ORF">BJ554DRAFT_2071</name>
</gene>
<name>A0A8H8A2P5_9FUNG</name>
<dbReference type="Proteomes" id="UP000673691">
    <property type="component" value="Unassembled WGS sequence"/>
</dbReference>
<keyword evidence="2" id="KW-1185">Reference proteome</keyword>
<evidence type="ECO:0000313" key="2">
    <source>
        <dbReference type="Proteomes" id="UP000673691"/>
    </source>
</evidence>
<comment type="caution">
    <text evidence="1">The sequence shown here is derived from an EMBL/GenBank/DDBJ whole genome shotgun (WGS) entry which is preliminary data.</text>
</comment>
<dbReference type="EMBL" id="JAEFCI010000116">
    <property type="protein sequence ID" value="KAG5463757.1"/>
    <property type="molecule type" value="Genomic_DNA"/>
</dbReference>